<evidence type="ECO:0000313" key="3">
    <source>
        <dbReference type="Proteomes" id="UP000809243"/>
    </source>
</evidence>
<feature type="compositionally biased region" description="Basic residues" evidence="1">
    <location>
        <begin position="1"/>
        <end position="16"/>
    </location>
</feature>
<proteinExistence type="predicted"/>
<feature type="non-terminal residue" evidence="2">
    <location>
        <position position="1"/>
    </location>
</feature>
<evidence type="ECO:0000256" key="1">
    <source>
        <dbReference type="SAM" id="MobiDB-lite"/>
    </source>
</evidence>
<feature type="region of interest" description="Disordered" evidence="1">
    <location>
        <begin position="1"/>
        <end position="22"/>
    </location>
</feature>
<reference evidence="2" key="1">
    <citation type="submission" date="2021-01" db="EMBL/GenBank/DDBJ databases">
        <title>Active Sulfur Cycling in an Early Earth Analoge.</title>
        <authorList>
            <person name="Hahn C.R."/>
            <person name="Youssef N.H."/>
            <person name="Elshahed M."/>
        </authorList>
    </citation>
    <scope>NUCLEOTIDE SEQUENCE</scope>
    <source>
        <strain evidence="2">Zod_Metabat.1151</strain>
    </source>
</reference>
<sequence length="206" mass="23302">DSMPKPSKKAPRKASARKPVPAKGSVSIRGVYKRHLVPPKQRAEMLAFFGKKLADPNFFGSLKGETRVRHSDFKGIPVVIKKTGGPSHGFYFTEFRNFFAQHQDAVRKGLIKPKGYILRAPKVYGRVGDCLIMERVEAVLPRQFPGYGDPRIERVIGEIESSMSFLKEKKLIRTWPQVQDLIVAGSTNPKSPEKGRWVAFMPYDYL</sequence>
<dbReference type="EMBL" id="JAFGDB010000032">
    <property type="protein sequence ID" value="MBN2067228.1"/>
    <property type="molecule type" value="Genomic_DNA"/>
</dbReference>
<accession>A0A938YXN0</accession>
<protein>
    <submittedName>
        <fullName evidence="2">Uncharacterized protein</fullName>
    </submittedName>
</protein>
<evidence type="ECO:0000313" key="2">
    <source>
        <dbReference type="EMBL" id="MBN2067228.1"/>
    </source>
</evidence>
<dbReference type="Proteomes" id="UP000809243">
    <property type="component" value="Unassembled WGS sequence"/>
</dbReference>
<comment type="caution">
    <text evidence="2">The sequence shown here is derived from an EMBL/GenBank/DDBJ whole genome shotgun (WGS) entry which is preliminary data.</text>
</comment>
<dbReference type="AlphaFoldDB" id="A0A938YXN0"/>
<organism evidence="2 3">
    <name type="scientific">Candidatus Iainarchaeum sp</name>
    <dbReference type="NCBI Taxonomy" id="3101447"/>
    <lineage>
        <taxon>Archaea</taxon>
        <taxon>Candidatus Iainarchaeota</taxon>
        <taxon>Candidatus Iainarchaeia</taxon>
        <taxon>Candidatus Iainarchaeales</taxon>
        <taxon>Candidatus Iainarchaeaceae</taxon>
        <taxon>Candidatus Iainarchaeum</taxon>
    </lineage>
</organism>
<name>A0A938YXN0_9ARCH</name>
<gene>
    <name evidence="2" type="ORF">JW744_02055</name>
</gene>